<name>A0A1F7I0K6_9BACT</name>
<keyword evidence="4" id="KW-0812">Transmembrane</keyword>
<dbReference type="SUPFAM" id="SSF53448">
    <property type="entry name" value="Nucleotide-diphospho-sugar transferases"/>
    <property type="match status" value="2"/>
</dbReference>
<evidence type="ECO:0000259" key="5">
    <source>
        <dbReference type="Pfam" id="PF00535"/>
    </source>
</evidence>
<dbReference type="PANTHER" id="PTHR43630">
    <property type="entry name" value="POLY-BETA-1,6-N-ACETYL-D-GLUCOSAMINE SYNTHASE"/>
    <property type="match status" value="1"/>
</dbReference>
<dbReference type="Gene3D" id="3.90.550.10">
    <property type="entry name" value="Spore Coat Polysaccharide Biosynthesis Protein SpsA, Chain A"/>
    <property type="match status" value="2"/>
</dbReference>
<dbReference type="AlphaFoldDB" id="A0A1F7I0K6"/>
<dbReference type="Pfam" id="PF00535">
    <property type="entry name" value="Glycos_transf_2"/>
    <property type="match status" value="1"/>
</dbReference>
<feature type="transmembrane region" description="Helical" evidence="4">
    <location>
        <begin position="606"/>
        <end position="625"/>
    </location>
</feature>
<dbReference type="Pfam" id="PF13641">
    <property type="entry name" value="Glyco_tranf_2_3"/>
    <property type="match status" value="1"/>
</dbReference>
<dbReference type="InterPro" id="IPR001173">
    <property type="entry name" value="Glyco_trans_2-like"/>
</dbReference>
<keyword evidence="4" id="KW-0472">Membrane</keyword>
<keyword evidence="3" id="KW-0808">Transferase</keyword>
<evidence type="ECO:0000313" key="7">
    <source>
        <dbReference type="Proteomes" id="UP000176803"/>
    </source>
</evidence>
<feature type="domain" description="Glycosyltransferase 2-like" evidence="5">
    <location>
        <begin position="5"/>
        <end position="144"/>
    </location>
</feature>
<organism evidence="6 7">
    <name type="scientific">Candidatus Roizmanbacteria bacterium RIFCSPHIGHO2_12_FULL_41_11</name>
    <dbReference type="NCBI Taxonomy" id="1802052"/>
    <lineage>
        <taxon>Bacteria</taxon>
        <taxon>Candidatus Roizmaniibacteriota</taxon>
    </lineage>
</organism>
<dbReference type="PANTHER" id="PTHR43630:SF1">
    <property type="entry name" value="POLY-BETA-1,6-N-ACETYL-D-GLUCOSAMINE SYNTHASE"/>
    <property type="match status" value="1"/>
</dbReference>
<evidence type="ECO:0000313" key="6">
    <source>
        <dbReference type="EMBL" id="OGK36762.1"/>
    </source>
</evidence>
<feature type="transmembrane region" description="Helical" evidence="4">
    <location>
        <begin position="295"/>
        <end position="318"/>
    </location>
</feature>
<reference evidence="6 7" key="1">
    <citation type="journal article" date="2016" name="Nat. Commun.">
        <title>Thousands of microbial genomes shed light on interconnected biogeochemical processes in an aquifer system.</title>
        <authorList>
            <person name="Anantharaman K."/>
            <person name="Brown C.T."/>
            <person name="Hug L.A."/>
            <person name="Sharon I."/>
            <person name="Castelle C.J."/>
            <person name="Probst A.J."/>
            <person name="Thomas B.C."/>
            <person name="Singh A."/>
            <person name="Wilkins M.J."/>
            <person name="Karaoz U."/>
            <person name="Brodie E.L."/>
            <person name="Williams K.H."/>
            <person name="Hubbard S.S."/>
            <person name="Banfield J.F."/>
        </authorList>
    </citation>
    <scope>NUCLEOTIDE SEQUENCE [LARGE SCALE GENOMIC DNA]</scope>
</reference>
<feature type="transmembrane region" description="Helical" evidence="4">
    <location>
        <begin position="672"/>
        <end position="694"/>
    </location>
</feature>
<evidence type="ECO:0000256" key="3">
    <source>
        <dbReference type="ARBA" id="ARBA00022679"/>
    </source>
</evidence>
<sequence length="750" mass="86943">MANISVVVPVLNEEGNLKLLIYRLLDVLKKHTDRYEIILVDDHSTDKSKQIIADFAKTNPVRYFLKKGKIGKAQSLMEGFSYAKYDLVGFIDGDLQYPPEAIAEMLTKIAAGADVVVANRHESRVSLRRKVISYGFRYLFGRFLHGLNYDVQSGLKLFQKVIIQRLTLHPSPWTFDLEFLTKARNAGYLIAGVDITFSKRYSGQPKISLFKAAVQMGWQALKIKMLGNEIVPLLPKQIAKEGEGFHYRGIKYVHHTKLHHSESAFHRLSRWQVVVIILLLAIVVIGLIYHWHTAIVILLALLTVLYFFDLFFNFFLIYRSFSKDPEIKIPKEETDQLKDRDLPVYTIFCPLYREWDVLPQFVTAMSRLDYPKEKLQVMLLLEEDDTDSLKHVKNYHLPSYFELRVVPHSLPKTKPKALNYGLKFAKGEYAVVYDAEDIPEPRQLKKALIAFSKVDPKVVCIQAKLNFYNPHHNVLTRIFSAEYSLWFDLVLTGLQSISAPIPLGGTSNHFRTKDLHTLQGWDSFNVTEDCDLGMRLVKRGYLTAVIDSMTLEEANSSVKNWFFQRTRWIKGYLQTYLVHMRKPRAFFKGIKNPHLVTFQLIVGGKVLSMFINPLMWTITIVYFTLRPYVGTFIDSFFPAPVLYMAVFSLVFGNFLYMYYYMIGCAKREYDDIIKYVFLVPFYWLMMSVATWHAVYRIIRTPHYWNKTPHGLHLKHKKGSLQAKTVIGKELVDQKLTAYPIELPVGFIKKD</sequence>
<dbReference type="EMBL" id="MGAC01000054">
    <property type="protein sequence ID" value="OGK36762.1"/>
    <property type="molecule type" value="Genomic_DNA"/>
</dbReference>
<accession>A0A1F7I0K6</accession>
<dbReference type="GO" id="GO:0016757">
    <property type="term" value="F:glycosyltransferase activity"/>
    <property type="evidence" value="ECO:0007669"/>
    <property type="project" value="UniProtKB-KW"/>
</dbReference>
<gene>
    <name evidence="6" type="ORF">A3F03_03655</name>
</gene>
<dbReference type="CDD" id="cd06427">
    <property type="entry name" value="CESA_like_2"/>
    <property type="match status" value="1"/>
</dbReference>
<keyword evidence="4" id="KW-1133">Transmembrane helix</keyword>
<comment type="caution">
    <text evidence="6">The sequence shown here is derived from an EMBL/GenBank/DDBJ whole genome shotgun (WGS) entry which is preliminary data.</text>
</comment>
<proteinExistence type="inferred from homology"/>
<protein>
    <recommendedName>
        <fullName evidence="5">Glycosyltransferase 2-like domain-containing protein</fullName>
    </recommendedName>
</protein>
<evidence type="ECO:0000256" key="1">
    <source>
        <dbReference type="ARBA" id="ARBA00006739"/>
    </source>
</evidence>
<dbReference type="InterPro" id="IPR029044">
    <property type="entry name" value="Nucleotide-diphossugar_trans"/>
</dbReference>
<evidence type="ECO:0000256" key="4">
    <source>
        <dbReference type="SAM" id="Phobius"/>
    </source>
</evidence>
<dbReference type="Proteomes" id="UP000176803">
    <property type="component" value="Unassembled WGS sequence"/>
</dbReference>
<comment type="similarity">
    <text evidence="1">Belongs to the glycosyltransferase 2 family.</text>
</comment>
<feature type="transmembrane region" description="Helical" evidence="4">
    <location>
        <begin position="637"/>
        <end position="660"/>
    </location>
</feature>
<dbReference type="CDD" id="cd04179">
    <property type="entry name" value="DPM_DPG-synthase_like"/>
    <property type="match status" value="1"/>
</dbReference>
<evidence type="ECO:0000256" key="2">
    <source>
        <dbReference type="ARBA" id="ARBA00022676"/>
    </source>
</evidence>
<feature type="transmembrane region" description="Helical" evidence="4">
    <location>
        <begin position="271"/>
        <end position="289"/>
    </location>
</feature>
<keyword evidence="2" id="KW-0328">Glycosyltransferase</keyword>